<dbReference type="EMBL" id="JBHPBY010000410">
    <property type="protein sequence ID" value="MFC1853044.1"/>
    <property type="molecule type" value="Genomic_DNA"/>
</dbReference>
<name>A0ABV6Z3L3_UNCC1</name>
<evidence type="ECO:0000256" key="1">
    <source>
        <dbReference type="SAM" id="SignalP"/>
    </source>
</evidence>
<keyword evidence="3" id="KW-1185">Reference proteome</keyword>
<organism evidence="2 3">
    <name type="scientific">candidate division CSSED10-310 bacterium</name>
    <dbReference type="NCBI Taxonomy" id="2855610"/>
    <lineage>
        <taxon>Bacteria</taxon>
        <taxon>Bacteria division CSSED10-310</taxon>
    </lineage>
</organism>
<feature type="chain" id="PRO_5045455436" evidence="1">
    <location>
        <begin position="21"/>
        <end position="176"/>
    </location>
</feature>
<evidence type="ECO:0000313" key="2">
    <source>
        <dbReference type="EMBL" id="MFC1853044.1"/>
    </source>
</evidence>
<dbReference type="Proteomes" id="UP001594351">
    <property type="component" value="Unassembled WGS sequence"/>
</dbReference>
<protein>
    <submittedName>
        <fullName evidence="2">YfiR family protein</fullName>
    </submittedName>
</protein>
<gene>
    <name evidence="2" type="ORF">ACFL27_22835</name>
</gene>
<proteinExistence type="predicted"/>
<sequence length="176" mass="19842">MKKLCLCIMIMAASMINVTAYDPVPDYKIKAALIEKFTRFVIWPFESSTSNQDDPFVIALIGENQLGIYLEEAMAERKIKGRAVVVKKIENLDQVEGCHILFIAQSEKKRLASILARIENEPILTIGSTDGFAQQGVLINFFRSDDTIRFEVNISVVHKSSLHMSAKLLRVARIIK</sequence>
<evidence type="ECO:0000313" key="3">
    <source>
        <dbReference type="Proteomes" id="UP001594351"/>
    </source>
</evidence>
<keyword evidence="1" id="KW-0732">Signal</keyword>
<dbReference type="InterPro" id="IPR025293">
    <property type="entry name" value="YfiR/HmsC-like"/>
</dbReference>
<dbReference type="Pfam" id="PF13689">
    <property type="entry name" value="DUF4154"/>
    <property type="match status" value="1"/>
</dbReference>
<comment type="caution">
    <text evidence="2">The sequence shown here is derived from an EMBL/GenBank/DDBJ whole genome shotgun (WGS) entry which is preliminary data.</text>
</comment>
<accession>A0ABV6Z3L3</accession>
<feature type="signal peptide" evidence="1">
    <location>
        <begin position="1"/>
        <end position="20"/>
    </location>
</feature>
<reference evidence="2 3" key="1">
    <citation type="submission" date="2024-09" db="EMBL/GenBank/DDBJ databases">
        <title>Laminarin stimulates single cell rates of sulfate reduction while oxygen inhibits transcriptomic activity in coastal marine sediment.</title>
        <authorList>
            <person name="Lindsay M."/>
            <person name="Orcutt B."/>
            <person name="Emerson D."/>
            <person name="Stepanauskas R."/>
            <person name="D'Angelo T."/>
        </authorList>
    </citation>
    <scope>NUCLEOTIDE SEQUENCE [LARGE SCALE GENOMIC DNA]</scope>
    <source>
        <strain evidence="2">SAG AM-311-K15</strain>
    </source>
</reference>